<dbReference type="STRING" id="1123308.GCA_000380085_01868"/>
<dbReference type="Gene3D" id="3.40.50.880">
    <property type="match status" value="1"/>
</dbReference>
<dbReference type="GO" id="GO:0008236">
    <property type="term" value="F:serine-type peptidase activity"/>
    <property type="evidence" value="ECO:0007669"/>
    <property type="project" value="UniProtKB-KW"/>
</dbReference>
<dbReference type="InterPro" id="IPR029062">
    <property type="entry name" value="Class_I_gatase-like"/>
</dbReference>
<evidence type="ECO:0000256" key="4">
    <source>
        <dbReference type="ARBA" id="ARBA00022825"/>
    </source>
</evidence>
<dbReference type="AlphaFoldDB" id="A0A239STN6"/>
<proteinExistence type="inferred from homology"/>
<keyword evidence="6" id="KW-1185">Reference proteome</keyword>
<organism evidence="5 6">
    <name type="scientific">Streptococcus merionis</name>
    <dbReference type="NCBI Taxonomy" id="400065"/>
    <lineage>
        <taxon>Bacteria</taxon>
        <taxon>Bacillati</taxon>
        <taxon>Bacillota</taxon>
        <taxon>Bacilli</taxon>
        <taxon>Lactobacillales</taxon>
        <taxon>Streptococcaceae</taxon>
        <taxon>Streptococcus</taxon>
    </lineage>
</organism>
<keyword evidence="2" id="KW-0645">Protease</keyword>
<dbReference type="eggNOG" id="COG3340">
    <property type="taxonomic scope" value="Bacteria"/>
</dbReference>
<dbReference type="InterPro" id="IPR005320">
    <property type="entry name" value="Peptidase_S51"/>
</dbReference>
<evidence type="ECO:0000313" key="6">
    <source>
        <dbReference type="Proteomes" id="UP000215185"/>
    </source>
</evidence>
<evidence type="ECO:0000256" key="1">
    <source>
        <dbReference type="ARBA" id="ARBA00006534"/>
    </source>
</evidence>
<name>A0A239STN6_9STRE</name>
<reference evidence="5 6" key="1">
    <citation type="submission" date="2017-06" db="EMBL/GenBank/DDBJ databases">
        <authorList>
            <consortium name="Pathogen Informatics"/>
        </authorList>
    </citation>
    <scope>NUCLEOTIDE SEQUENCE [LARGE SCALE GENOMIC DNA]</scope>
    <source>
        <strain evidence="5 6">NCTC13788</strain>
    </source>
</reference>
<dbReference type="KEGG" id="smen:SAMEA4412692_1228"/>
<dbReference type="EMBL" id="LT906439">
    <property type="protein sequence ID" value="SNU88780.1"/>
    <property type="molecule type" value="Genomic_DNA"/>
</dbReference>
<protein>
    <submittedName>
        <fullName evidence="5">Peptidase E</fullName>
    </submittedName>
</protein>
<gene>
    <name evidence="5" type="ORF">SAMEA4412692_01228</name>
</gene>
<dbReference type="SUPFAM" id="SSF52317">
    <property type="entry name" value="Class I glutamine amidotransferase-like"/>
    <property type="match status" value="1"/>
</dbReference>
<accession>A0A239STN6</accession>
<evidence type="ECO:0000313" key="5">
    <source>
        <dbReference type="EMBL" id="SNU88780.1"/>
    </source>
</evidence>
<dbReference type="Proteomes" id="UP000215185">
    <property type="component" value="Chromosome 1"/>
</dbReference>
<evidence type="ECO:0000256" key="2">
    <source>
        <dbReference type="ARBA" id="ARBA00022670"/>
    </source>
</evidence>
<keyword evidence="3" id="KW-0378">Hydrolase</keyword>
<dbReference type="GO" id="GO:0006508">
    <property type="term" value="P:proteolysis"/>
    <property type="evidence" value="ECO:0007669"/>
    <property type="project" value="UniProtKB-KW"/>
</dbReference>
<dbReference type="Pfam" id="PF03575">
    <property type="entry name" value="Peptidase_S51"/>
    <property type="match status" value="1"/>
</dbReference>
<evidence type="ECO:0000256" key="3">
    <source>
        <dbReference type="ARBA" id="ARBA00022801"/>
    </source>
</evidence>
<comment type="similarity">
    <text evidence="1">Belongs to the peptidase S51 family.</text>
</comment>
<keyword evidence="4" id="KW-0720">Serine protease</keyword>
<sequence length="187" mass="21552">MLIKEVQKTLDHTLSGHRAALVVTADPDYKEQNWHVKPCQQILQNLGLTVDLFDLDQTDVKNLLNYDVVECIGGNPYYFLHRLNQSMAKPIFQQLAQAPDKLIMAWSASALALGPSLRLIDRLTPEMNKWLTDLTGLHLFDDDLLPHFDQCQKRFKNLDTILKQFESDLHTNVRPLQDGEGYWPNLR</sequence>